<proteinExistence type="predicted"/>
<reference evidence="1" key="2">
    <citation type="journal article" date="2015" name="Fish Shellfish Immunol.">
        <title>Early steps in the European eel (Anguilla anguilla)-Vibrio vulnificus interaction in the gills: Role of the RtxA13 toxin.</title>
        <authorList>
            <person name="Callol A."/>
            <person name="Pajuelo D."/>
            <person name="Ebbesson L."/>
            <person name="Teles M."/>
            <person name="MacKenzie S."/>
            <person name="Amaro C."/>
        </authorList>
    </citation>
    <scope>NUCLEOTIDE SEQUENCE</scope>
</reference>
<reference evidence="1" key="1">
    <citation type="submission" date="2014-11" db="EMBL/GenBank/DDBJ databases">
        <authorList>
            <person name="Amaro Gonzalez C."/>
        </authorList>
    </citation>
    <scope>NUCLEOTIDE SEQUENCE</scope>
</reference>
<protein>
    <submittedName>
        <fullName evidence="1">Uncharacterized protein</fullName>
    </submittedName>
</protein>
<sequence>MGNGQYNSVKSECIQAMHQCQMRTKQRFLNLASSLPGVHRNVDTSQSVLSQAAPILWIHRRSFVTDGLGSACSASVVVFQMQVTAFPFR</sequence>
<dbReference type="AlphaFoldDB" id="A0A0E9WTU0"/>
<dbReference type="EMBL" id="GBXM01014871">
    <property type="protein sequence ID" value="JAH93706.1"/>
    <property type="molecule type" value="Transcribed_RNA"/>
</dbReference>
<accession>A0A0E9WTU0</accession>
<name>A0A0E9WTU0_ANGAN</name>
<evidence type="ECO:0000313" key="1">
    <source>
        <dbReference type="EMBL" id="JAH93706.1"/>
    </source>
</evidence>
<organism evidence="1">
    <name type="scientific">Anguilla anguilla</name>
    <name type="common">European freshwater eel</name>
    <name type="synonym">Muraena anguilla</name>
    <dbReference type="NCBI Taxonomy" id="7936"/>
    <lineage>
        <taxon>Eukaryota</taxon>
        <taxon>Metazoa</taxon>
        <taxon>Chordata</taxon>
        <taxon>Craniata</taxon>
        <taxon>Vertebrata</taxon>
        <taxon>Euteleostomi</taxon>
        <taxon>Actinopterygii</taxon>
        <taxon>Neopterygii</taxon>
        <taxon>Teleostei</taxon>
        <taxon>Anguilliformes</taxon>
        <taxon>Anguillidae</taxon>
        <taxon>Anguilla</taxon>
    </lineage>
</organism>